<dbReference type="InterPro" id="IPR008915">
    <property type="entry name" value="Peptidase_M50"/>
</dbReference>
<feature type="transmembrane region" description="Helical" evidence="12">
    <location>
        <begin position="12"/>
        <end position="33"/>
    </location>
</feature>
<keyword evidence="11 12" id="KW-0472">Membrane</keyword>
<dbReference type="PANTHER" id="PTHR39188">
    <property type="entry name" value="MEMBRANE-ASSOCIATED ZINC METALLOPROTEASE M50B"/>
    <property type="match status" value="1"/>
</dbReference>
<evidence type="ECO:0000256" key="12">
    <source>
        <dbReference type="SAM" id="Phobius"/>
    </source>
</evidence>
<feature type="domain" description="Peptidase M50" evidence="13">
    <location>
        <begin position="138"/>
        <end position="199"/>
    </location>
</feature>
<reference evidence="14" key="1">
    <citation type="submission" date="2021-02" db="EMBL/GenBank/DDBJ databases">
        <title>Comparative genomics of Ferrovum myxofaciens strains, predominant extremophile bacteria forming large biofilm stalactites in acid mine ecosystems.</title>
        <authorList>
            <person name="Burkartova K."/>
            <person name="Ridl J."/>
            <person name="Pajer P."/>
            <person name="Falteisek L."/>
        </authorList>
    </citation>
    <scope>NUCLEOTIDE SEQUENCE</scope>
    <source>
        <strain evidence="14">MI1III</strain>
    </source>
</reference>
<keyword evidence="8" id="KW-0862">Zinc</keyword>
<dbReference type="GO" id="GO:0046872">
    <property type="term" value="F:metal ion binding"/>
    <property type="evidence" value="ECO:0007669"/>
    <property type="project" value="UniProtKB-KW"/>
</dbReference>
<dbReference type="GO" id="GO:0008237">
    <property type="term" value="F:metallopeptidase activity"/>
    <property type="evidence" value="ECO:0007669"/>
    <property type="project" value="UniProtKB-KW"/>
</dbReference>
<feature type="domain" description="Peptidase M50" evidence="13">
    <location>
        <begin position="59"/>
        <end position="126"/>
    </location>
</feature>
<evidence type="ECO:0000313" key="14">
    <source>
        <dbReference type="EMBL" id="QWY78248.1"/>
    </source>
</evidence>
<evidence type="ECO:0000256" key="9">
    <source>
        <dbReference type="ARBA" id="ARBA00022989"/>
    </source>
</evidence>
<evidence type="ECO:0000256" key="1">
    <source>
        <dbReference type="ARBA" id="ARBA00001947"/>
    </source>
</evidence>
<dbReference type="CDD" id="cd06164">
    <property type="entry name" value="S2P-M50_SpoIVFB_CBS"/>
    <property type="match status" value="1"/>
</dbReference>
<proteinExistence type="inferred from homology"/>
<feature type="transmembrane region" description="Helical" evidence="12">
    <location>
        <begin position="48"/>
        <end position="67"/>
    </location>
</feature>
<dbReference type="GO" id="GO:0006508">
    <property type="term" value="P:proteolysis"/>
    <property type="evidence" value="ECO:0007669"/>
    <property type="project" value="UniProtKB-KW"/>
</dbReference>
<dbReference type="RefSeq" id="WP_051862640.1">
    <property type="nucleotide sequence ID" value="NZ_CP053676.1"/>
</dbReference>
<evidence type="ECO:0000256" key="3">
    <source>
        <dbReference type="ARBA" id="ARBA00007931"/>
    </source>
</evidence>
<feature type="transmembrane region" description="Helical" evidence="12">
    <location>
        <begin position="74"/>
        <end position="96"/>
    </location>
</feature>
<dbReference type="EMBL" id="CP071137">
    <property type="protein sequence ID" value="QWY78248.1"/>
    <property type="molecule type" value="Genomic_DNA"/>
</dbReference>
<dbReference type="GO" id="GO:0016020">
    <property type="term" value="C:membrane"/>
    <property type="evidence" value="ECO:0007669"/>
    <property type="project" value="UniProtKB-SubCell"/>
</dbReference>
<keyword evidence="4 14" id="KW-0645">Protease</keyword>
<evidence type="ECO:0000256" key="11">
    <source>
        <dbReference type="ARBA" id="ARBA00023136"/>
    </source>
</evidence>
<evidence type="ECO:0000256" key="4">
    <source>
        <dbReference type="ARBA" id="ARBA00022670"/>
    </source>
</evidence>
<feature type="transmembrane region" description="Helical" evidence="12">
    <location>
        <begin position="214"/>
        <end position="232"/>
    </location>
</feature>
<dbReference type="AlphaFoldDB" id="A0A9E6SY86"/>
<dbReference type="OrthoDB" id="9781963at2"/>
<evidence type="ECO:0000256" key="8">
    <source>
        <dbReference type="ARBA" id="ARBA00022833"/>
    </source>
</evidence>
<accession>A0A9E6SY86</accession>
<keyword evidence="7" id="KW-0378">Hydrolase</keyword>
<evidence type="ECO:0000256" key="10">
    <source>
        <dbReference type="ARBA" id="ARBA00023049"/>
    </source>
</evidence>
<organism evidence="14 15">
    <name type="scientific">Ferrovum myxofaciens</name>
    <dbReference type="NCBI Taxonomy" id="416213"/>
    <lineage>
        <taxon>Bacteria</taxon>
        <taxon>Pseudomonadati</taxon>
        <taxon>Pseudomonadota</taxon>
        <taxon>Betaproteobacteria</taxon>
        <taxon>Ferrovales</taxon>
        <taxon>Ferrovaceae</taxon>
        <taxon>Ferrovum</taxon>
    </lineage>
</organism>
<comment type="similarity">
    <text evidence="3">Belongs to the peptidase M50B family.</text>
</comment>
<sequence>MARKQYFLGRVFGIPVGLDSSWFLIFGLLTWMLADDYYPAEFFNWSPVMYWVMAGVTALFYFASILLHEIGHSVVALWYKIQVRSITLFMFGGVAQIEGESPNAGAEFLIAVAGPLVSFFLAFVCNELLRVFSDNPPLLALFKYLAYINLALGLFNLIPGYPLDGGRVFRAMVWAITGDLPRATFIAAKVGQGFAFVFILIGFWKIFSGDIPGGLWIIFLGWFLKNAATTHIPSS</sequence>
<dbReference type="GeneID" id="301709014"/>
<comment type="subcellular location">
    <subcellularLocation>
        <location evidence="2">Membrane</location>
        <topology evidence="2">Multi-pass membrane protein</topology>
    </subcellularLocation>
</comment>
<name>A0A9E6SY86_9PROT</name>
<keyword evidence="10" id="KW-0482">Metalloprotease</keyword>
<evidence type="ECO:0000256" key="7">
    <source>
        <dbReference type="ARBA" id="ARBA00022801"/>
    </source>
</evidence>
<keyword evidence="9 12" id="KW-1133">Transmembrane helix</keyword>
<dbReference type="PANTHER" id="PTHR39188:SF3">
    <property type="entry name" value="STAGE IV SPORULATION PROTEIN FB"/>
    <property type="match status" value="1"/>
</dbReference>
<feature type="transmembrane region" description="Helical" evidence="12">
    <location>
        <begin position="108"/>
        <end position="129"/>
    </location>
</feature>
<dbReference type="Proteomes" id="UP000683551">
    <property type="component" value="Chromosome"/>
</dbReference>
<evidence type="ECO:0000256" key="2">
    <source>
        <dbReference type="ARBA" id="ARBA00004141"/>
    </source>
</evidence>
<evidence type="ECO:0000256" key="5">
    <source>
        <dbReference type="ARBA" id="ARBA00022692"/>
    </source>
</evidence>
<gene>
    <name evidence="14" type="ORF">JZL65_04020</name>
</gene>
<evidence type="ECO:0000259" key="13">
    <source>
        <dbReference type="Pfam" id="PF02163"/>
    </source>
</evidence>
<evidence type="ECO:0000256" key="6">
    <source>
        <dbReference type="ARBA" id="ARBA00022723"/>
    </source>
</evidence>
<evidence type="ECO:0000313" key="15">
    <source>
        <dbReference type="Proteomes" id="UP000683551"/>
    </source>
</evidence>
<feature type="transmembrane region" description="Helical" evidence="12">
    <location>
        <begin position="141"/>
        <end position="163"/>
    </location>
</feature>
<comment type="cofactor">
    <cofactor evidence="1">
        <name>Zn(2+)</name>
        <dbReference type="ChEBI" id="CHEBI:29105"/>
    </cofactor>
</comment>
<feature type="transmembrane region" description="Helical" evidence="12">
    <location>
        <begin position="183"/>
        <end position="207"/>
    </location>
</feature>
<keyword evidence="5 12" id="KW-0812">Transmembrane</keyword>
<dbReference type="Pfam" id="PF02163">
    <property type="entry name" value="Peptidase_M50"/>
    <property type="match status" value="2"/>
</dbReference>
<protein>
    <submittedName>
        <fullName evidence="14">Site-2 protease family protein</fullName>
    </submittedName>
</protein>
<keyword evidence="6" id="KW-0479">Metal-binding</keyword>